<feature type="transmembrane region" description="Helical" evidence="1">
    <location>
        <begin position="593"/>
        <end position="613"/>
    </location>
</feature>
<feature type="transmembrane region" description="Helical" evidence="1">
    <location>
        <begin position="399"/>
        <end position="420"/>
    </location>
</feature>
<feature type="transmembrane region" description="Helical" evidence="1">
    <location>
        <begin position="507"/>
        <end position="528"/>
    </location>
</feature>
<dbReference type="RefSeq" id="WP_154120026.1">
    <property type="nucleotide sequence ID" value="NZ_WJXB01000006.1"/>
</dbReference>
<feature type="transmembrane region" description="Helical" evidence="1">
    <location>
        <begin position="540"/>
        <end position="573"/>
    </location>
</feature>
<sequence>MRKMGSFLKKPQGLLALSLVLIIIGSLFASMFNTSFYSVNVKEITFKADHGTLSGLLYMPKGAGADDPRPVIITTHGYLNTKEMQDAPAIEMSRRGYIVLALDMYDHGDSRWDNDIPVKDLFGTFWIYSQFDASKYIFQQDYTKKDDSGNAYVAVSGHSMGGFSSLLAMYMDELNSLQTGQRMIYAGISAGADFSYSTAVAPQDQLQAAFGSRTVGMIAGKYDEFFFNKSDGEKSAAEKKVQGTVTSKDFASTLSGKMFLGLSADKQAAESSKFYTVQSGELSLDDSVVRQSQAGERILFTPNQTHPWNHFSKTTTAHFIDFYAQAFKGVTSPNQTNVDLGSGHQIWWLKEAGNFIALIGFFLIIVPLISLLLKAPFLKRSVTASIATVSAPSTGKQRIVYWAAIVFSTLIPAILFPTLMDKQANGMNVLSTIAVILLVACVVAAVVGFSLANTQKATPELRSNMKNIGYGSALLAVVAMLMWLIFNNANHILSTSSFFNEPTTNQVAYWAIVSGLIIAFLTFAFYFFSKKPAGTKFSDYGINLNIVTIISSLCTALAAVFLGYLLLFTVQAVFGTDFRIWTFAVRTFQIEHLITALRYMPFFQIYYFVSVVALNANTRGRKGDYILSIILNVGGLILWMAAQYGKDFITGVALYPGQALNGILLFALVPCLVLAAIYARKIFDKTNNVWLASFLNTLLFTIITAANTAMFWNLI</sequence>
<feature type="transmembrane region" description="Helical" evidence="1">
    <location>
        <begin position="426"/>
        <end position="447"/>
    </location>
</feature>
<keyword evidence="3" id="KW-1185">Reference proteome</keyword>
<evidence type="ECO:0000313" key="3">
    <source>
        <dbReference type="Proteomes" id="UP000463051"/>
    </source>
</evidence>
<proteinExistence type="predicted"/>
<keyword evidence="1" id="KW-0812">Transmembrane</keyword>
<comment type="caution">
    <text evidence="2">The sequence shown here is derived from an EMBL/GenBank/DDBJ whole genome shotgun (WGS) entry which is preliminary data.</text>
</comment>
<dbReference type="InterPro" id="IPR050261">
    <property type="entry name" value="FrsA_esterase"/>
</dbReference>
<feature type="transmembrane region" description="Helical" evidence="1">
    <location>
        <begin position="355"/>
        <end position="378"/>
    </location>
</feature>
<feature type="transmembrane region" description="Helical" evidence="1">
    <location>
        <begin position="691"/>
        <end position="712"/>
    </location>
</feature>
<gene>
    <name evidence="2" type="ORF">GJB61_16990</name>
</gene>
<dbReference type="InterPro" id="IPR029058">
    <property type="entry name" value="AB_hydrolase_fold"/>
</dbReference>
<dbReference type="PANTHER" id="PTHR22946">
    <property type="entry name" value="DIENELACTONE HYDROLASE DOMAIN-CONTAINING PROTEIN-RELATED"/>
    <property type="match status" value="1"/>
</dbReference>
<dbReference type="Gene3D" id="3.40.50.1820">
    <property type="entry name" value="alpha/beta hydrolase"/>
    <property type="match status" value="1"/>
</dbReference>
<dbReference type="AlphaFoldDB" id="A0A7X2L2B1"/>
<organism evidence="2 3">
    <name type="scientific">Paenibacillus monticola</name>
    <dbReference type="NCBI Taxonomy" id="2666075"/>
    <lineage>
        <taxon>Bacteria</taxon>
        <taxon>Bacillati</taxon>
        <taxon>Bacillota</taxon>
        <taxon>Bacilli</taxon>
        <taxon>Bacillales</taxon>
        <taxon>Paenibacillaceae</taxon>
        <taxon>Paenibacillus</taxon>
    </lineage>
</organism>
<name>A0A7X2L2B1_9BACL</name>
<accession>A0A7X2L2B1</accession>
<keyword evidence="1" id="KW-1133">Transmembrane helix</keyword>
<protein>
    <recommendedName>
        <fullName evidence="4">Serine aminopeptidase S33 domain-containing protein</fullName>
    </recommendedName>
</protein>
<feature type="transmembrane region" description="Helical" evidence="1">
    <location>
        <begin position="662"/>
        <end position="679"/>
    </location>
</feature>
<evidence type="ECO:0000313" key="2">
    <source>
        <dbReference type="EMBL" id="MRN54682.1"/>
    </source>
</evidence>
<dbReference type="EMBL" id="WJXB01000006">
    <property type="protein sequence ID" value="MRN54682.1"/>
    <property type="molecule type" value="Genomic_DNA"/>
</dbReference>
<evidence type="ECO:0000256" key="1">
    <source>
        <dbReference type="SAM" id="Phobius"/>
    </source>
</evidence>
<dbReference type="SUPFAM" id="SSF53474">
    <property type="entry name" value="alpha/beta-Hydrolases"/>
    <property type="match status" value="1"/>
</dbReference>
<reference evidence="2 3" key="1">
    <citation type="submission" date="2019-11" db="EMBL/GenBank/DDBJ databases">
        <title>Paenibacillus monticola sp. nov., a novel PGPR strain isolated from mountain sample in China.</title>
        <authorList>
            <person name="Zhao Q."/>
            <person name="Li H.-P."/>
            <person name="Zhang J.-L."/>
        </authorList>
    </citation>
    <scope>NUCLEOTIDE SEQUENCE [LARGE SCALE GENOMIC DNA]</scope>
    <source>
        <strain evidence="2 3">LC-T2</strain>
    </source>
</reference>
<keyword evidence="1" id="KW-0472">Membrane</keyword>
<feature type="transmembrane region" description="Helical" evidence="1">
    <location>
        <begin position="625"/>
        <end position="642"/>
    </location>
</feature>
<feature type="transmembrane region" description="Helical" evidence="1">
    <location>
        <begin position="468"/>
        <end position="487"/>
    </location>
</feature>
<dbReference type="Proteomes" id="UP000463051">
    <property type="component" value="Unassembled WGS sequence"/>
</dbReference>
<evidence type="ECO:0008006" key="4">
    <source>
        <dbReference type="Google" id="ProtNLM"/>
    </source>
</evidence>